<sequence>MINILILDDSSEKSNSIKRFLIEDCHISSDNINEGRCIKEGRKLLYENDYDLLLLDLVMPRDMDSEPNADESLKFLDEIYYNSSIHIPIHIIGFSQFDELINIHQDRFDDKLWHLINFSYSSNAWKDKLNSKVCYITSLKQRFKDSIESKNNFDIAIICALEIPEFREILDLNCSWKRFHLEDDPLIYHEGVINTVNGNTLKVIACSINKMGMQASSAVATKLAVKFNIKYLFMTGICAGVRNKDLDYGDIVICENITDYGSGKMVENEVGELVLRPEPHQIPTDPNLLAKLNSFLREEDKILRIQTQYRGKKPTTLLKAKIGPTTSGSYVVSSESVVNNITSSNRKLLGIDMEGYGMYLASQYFSNTKTLMIKSICDFGDKHKADDYQHYASFTSANFLYSFIFNML</sequence>
<reference evidence="3 4" key="1">
    <citation type="submission" date="2013-09" db="EMBL/GenBank/DDBJ databases">
        <authorList>
            <person name="Zeng Z."/>
            <person name="Chen C."/>
        </authorList>
    </citation>
    <scope>NUCLEOTIDE SEQUENCE [LARGE SCALE GENOMIC DNA]</scope>
    <source>
        <strain evidence="3 4">WB 3.3-2</strain>
    </source>
</reference>
<dbReference type="GO" id="GO:0008782">
    <property type="term" value="F:adenosylhomocysteine nucleosidase activity"/>
    <property type="evidence" value="ECO:0007669"/>
    <property type="project" value="TreeGrafter"/>
</dbReference>
<dbReference type="GO" id="GO:0009116">
    <property type="term" value="P:nucleoside metabolic process"/>
    <property type="evidence" value="ECO:0007669"/>
    <property type="project" value="InterPro"/>
</dbReference>
<evidence type="ECO:0000259" key="2">
    <source>
        <dbReference type="PROSITE" id="PS50110"/>
    </source>
</evidence>
<dbReference type="GO" id="GO:0000160">
    <property type="term" value="P:phosphorelay signal transduction system"/>
    <property type="evidence" value="ECO:0007669"/>
    <property type="project" value="InterPro"/>
</dbReference>
<evidence type="ECO:0000313" key="4">
    <source>
        <dbReference type="Proteomes" id="UP000030152"/>
    </source>
</evidence>
<dbReference type="GO" id="GO:0019284">
    <property type="term" value="P:L-methionine salvage from S-adenosylmethionine"/>
    <property type="evidence" value="ECO:0007669"/>
    <property type="project" value="TreeGrafter"/>
</dbReference>
<keyword evidence="1" id="KW-0597">Phosphoprotein</keyword>
<accession>A0A0A2M345</accession>
<gene>
    <name evidence="3" type="ORF">Q765_13780</name>
</gene>
<keyword evidence="4" id="KW-1185">Reference proteome</keyword>
<dbReference type="GO" id="GO:0008930">
    <property type="term" value="F:methylthioadenosine nucleosidase activity"/>
    <property type="evidence" value="ECO:0007669"/>
    <property type="project" value="TreeGrafter"/>
</dbReference>
<dbReference type="InterPro" id="IPR011006">
    <property type="entry name" value="CheY-like_superfamily"/>
</dbReference>
<dbReference type="PANTHER" id="PTHR46832:SF1">
    <property type="entry name" value="5'-METHYLTHIOADENOSINE_S-ADENOSYLHOMOCYSTEINE NUCLEOSIDASE"/>
    <property type="match status" value="1"/>
</dbReference>
<dbReference type="EMBL" id="JRLX01000015">
    <property type="protein sequence ID" value="KGO85898.1"/>
    <property type="molecule type" value="Genomic_DNA"/>
</dbReference>
<proteinExistence type="predicted"/>
<feature type="modified residue" description="4-aspartylphosphate" evidence="1">
    <location>
        <position position="56"/>
    </location>
</feature>
<dbReference type="OrthoDB" id="2988699at2"/>
<dbReference type="eggNOG" id="COG0775">
    <property type="taxonomic scope" value="Bacteria"/>
</dbReference>
<organism evidence="3 4">
    <name type="scientific">Flavobacterium rivuli WB 3.3-2 = DSM 21788</name>
    <dbReference type="NCBI Taxonomy" id="1121895"/>
    <lineage>
        <taxon>Bacteria</taxon>
        <taxon>Pseudomonadati</taxon>
        <taxon>Bacteroidota</taxon>
        <taxon>Flavobacteriia</taxon>
        <taxon>Flavobacteriales</taxon>
        <taxon>Flavobacteriaceae</taxon>
        <taxon>Flavobacterium</taxon>
    </lineage>
</organism>
<dbReference type="InterPro" id="IPR035994">
    <property type="entry name" value="Nucleoside_phosphorylase_sf"/>
</dbReference>
<dbReference type="STRING" id="1121895.GCA_000378485_03227"/>
<evidence type="ECO:0000256" key="1">
    <source>
        <dbReference type="PROSITE-ProRule" id="PRU00169"/>
    </source>
</evidence>
<dbReference type="Pfam" id="PF01048">
    <property type="entry name" value="PNP_UDP_1"/>
    <property type="match status" value="1"/>
</dbReference>
<dbReference type="eggNOG" id="COG0784">
    <property type="taxonomic scope" value="Bacteria"/>
</dbReference>
<dbReference type="Gene3D" id="3.40.50.1580">
    <property type="entry name" value="Nucleoside phosphorylase domain"/>
    <property type="match status" value="1"/>
</dbReference>
<dbReference type="Gene3D" id="3.40.50.2300">
    <property type="match status" value="1"/>
</dbReference>
<comment type="caution">
    <text evidence="3">The sequence shown here is derived from an EMBL/GenBank/DDBJ whole genome shotgun (WGS) entry which is preliminary data.</text>
</comment>
<dbReference type="PANTHER" id="PTHR46832">
    <property type="entry name" value="5'-METHYLTHIOADENOSINE/S-ADENOSYLHOMOCYSTEINE NUCLEOSIDASE"/>
    <property type="match status" value="1"/>
</dbReference>
<feature type="domain" description="Response regulatory" evidence="2">
    <location>
        <begin position="3"/>
        <end position="129"/>
    </location>
</feature>
<dbReference type="SUPFAM" id="SSF52172">
    <property type="entry name" value="CheY-like"/>
    <property type="match status" value="1"/>
</dbReference>
<name>A0A0A2M345_9FLAO</name>
<dbReference type="Proteomes" id="UP000030152">
    <property type="component" value="Unassembled WGS sequence"/>
</dbReference>
<dbReference type="SUPFAM" id="SSF53167">
    <property type="entry name" value="Purine and uridine phosphorylases"/>
    <property type="match status" value="1"/>
</dbReference>
<dbReference type="InterPro" id="IPR000845">
    <property type="entry name" value="Nucleoside_phosphorylase_d"/>
</dbReference>
<dbReference type="RefSeq" id="WP_020214394.1">
    <property type="nucleotide sequence ID" value="NZ_JRLX01000015.1"/>
</dbReference>
<dbReference type="InterPro" id="IPR001789">
    <property type="entry name" value="Sig_transdc_resp-reg_receiver"/>
</dbReference>
<evidence type="ECO:0000313" key="3">
    <source>
        <dbReference type="EMBL" id="KGO85898.1"/>
    </source>
</evidence>
<dbReference type="PROSITE" id="PS50110">
    <property type="entry name" value="RESPONSE_REGULATORY"/>
    <property type="match status" value="1"/>
</dbReference>
<dbReference type="GO" id="GO:0005829">
    <property type="term" value="C:cytosol"/>
    <property type="evidence" value="ECO:0007669"/>
    <property type="project" value="TreeGrafter"/>
</dbReference>
<dbReference type="AlphaFoldDB" id="A0A0A2M345"/>
<protein>
    <recommendedName>
        <fullName evidence="2">Response regulatory domain-containing protein</fullName>
    </recommendedName>
</protein>